<dbReference type="RefSeq" id="WP_011382081.1">
    <property type="nucleotide sequence ID" value="NC_007616.1"/>
</dbReference>
<keyword evidence="2" id="KW-1133">Transmembrane helix</keyword>
<feature type="transmembrane region" description="Helical" evidence="2">
    <location>
        <begin position="235"/>
        <end position="256"/>
    </location>
</feature>
<dbReference type="Proteomes" id="UP000002718">
    <property type="component" value="Plasmid 2"/>
</dbReference>
<evidence type="ECO:0000256" key="2">
    <source>
        <dbReference type="SAM" id="Phobius"/>
    </source>
</evidence>
<accession>Q2Y573</accession>
<dbReference type="Proteomes" id="UP000236751">
    <property type="component" value="Unassembled WGS sequence"/>
</dbReference>
<organism evidence="3 5">
    <name type="scientific">Nitrosospira multiformis (strain ATCC 25196 / NCIMB 11849 / C 71)</name>
    <dbReference type="NCBI Taxonomy" id="323848"/>
    <lineage>
        <taxon>Bacteria</taxon>
        <taxon>Pseudomonadati</taxon>
        <taxon>Pseudomonadota</taxon>
        <taxon>Betaproteobacteria</taxon>
        <taxon>Nitrosomonadales</taxon>
        <taxon>Nitrosomonadaceae</taxon>
        <taxon>Nitrosospira</taxon>
    </lineage>
</organism>
<reference evidence="3" key="1">
    <citation type="submission" date="2005-08" db="EMBL/GenBank/DDBJ databases">
        <title>Complete sequence of Plasmid 2 of Nitrosospira multiformis ATCC 25196.</title>
        <authorList>
            <consortium name="US DOE Joint Genome Institute"/>
            <person name="Copeland A."/>
            <person name="Lucas S."/>
            <person name="Lapidus A."/>
            <person name="Barry K."/>
            <person name="Detter J.C."/>
            <person name="Glavina T."/>
            <person name="Hammon N."/>
            <person name="Israni S."/>
            <person name="Pitluck S."/>
            <person name="Chain P."/>
            <person name="Malfatti S."/>
            <person name="Shin M."/>
            <person name="Vergez L."/>
            <person name="Schmutz J."/>
            <person name="Larimer F."/>
            <person name="Land M."/>
            <person name="Hauser L."/>
            <person name="Kyrpides N."/>
            <person name="Lykidis A."/>
            <person name="Richardson P."/>
        </authorList>
    </citation>
    <scope>NUCLEOTIDE SEQUENCE</scope>
    <source>
        <strain evidence="3">ATCC 25196</strain>
        <plasmid evidence="3">2</plasmid>
    </source>
</reference>
<name>Q2Y573_NITMU</name>
<dbReference type="EMBL" id="FNVK01000040">
    <property type="protein sequence ID" value="SEG16674.1"/>
    <property type="molecule type" value="Genomic_DNA"/>
</dbReference>
<evidence type="ECO:0000313" key="4">
    <source>
        <dbReference type="EMBL" id="SEG16674.1"/>
    </source>
</evidence>
<evidence type="ECO:0000256" key="1">
    <source>
        <dbReference type="SAM" id="MobiDB-lite"/>
    </source>
</evidence>
<keyword evidence="3" id="KW-0614">Plasmid</keyword>
<keyword evidence="2" id="KW-0812">Transmembrane</keyword>
<feature type="compositionally biased region" description="Basic and acidic residues" evidence="1">
    <location>
        <begin position="39"/>
        <end position="52"/>
    </location>
</feature>
<reference evidence="5" key="2">
    <citation type="submission" date="2005-08" db="EMBL/GenBank/DDBJ databases">
        <title>Complete sequence of plasmid 2 of Nitrosospira multiformis ATCC 25196.</title>
        <authorList>
            <person name="Copeland A."/>
            <person name="Lucas S."/>
            <person name="Lapidus A."/>
            <person name="Barry K."/>
            <person name="Detter J.C."/>
            <person name="Glavina T."/>
            <person name="Hammon N."/>
            <person name="Israni S."/>
            <person name="Pitluck S."/>
            <person name="Chain P."/>
            <person name="Malfatti S."/>
            <person name="Shin M."/>
            <person name="Vergez L."/>
            <person name="Schmutz J."/>
            <person name="Larimer F."/>
            <person name="Land M."/>
            <person name="Hauser L."/>
            <person name="Kyrpides N."/>
            <person name="Lykidis A."/>
            <person name="Richardson P."/>
        </authorList>
    </citation>
    <scope>NUCLEOTIDE SEQUENCE [LARGE SCALE GENOMIC DNA]</scope>
    <source>
        <strain evidence="5">ATCC 25196 / NCIMB 11849 / C 71</strain>
        <plasmid evidence="5">pNITMU2</plasmid>
    </source>
</reference>
<dbReference type="AlphaFoldDB" id="Q2Y573"/>
<reference evidence="3 5" key="3">
    <citation type="journal article" date="2008" name="Appl. Environ. Microbiol.">
        <title>Complete genome sequence of Nitrosospira multiformis, an ammonia-oxidizing bacterium from the soil environment.</title>
        <authorList>
            <person name="Norton J.M."/>
            <person name="Klotz M.G."/>
            <person name="Stein L.Y."/>
            <person name="Arp D.J."/>
            <person name="Bottomley P.J."/>
            <person name="Chain P.S."/>
            <person name="Hauser L.J."/>
            <person name="Land M.L."/>
            <person name="Larimer F.W."/>
            <person name="Shin M.W."/>
            <person name="Starkenburg S.R."/>
        </authorList>
    </citation>
    <scope>NUCLEOTIDE SEQUENCE [LARGE SCALE GENOMIC DNA]</scope>
    <source>
        <strain evidence="3">ATCC 25196</strain>
        <strain evidence="5">ATCC 25196 / NCIMB 11849 / C 71</strain>
        <plasmid evidence="3">2</plasmid>
        <plasmid evidence="5">pNITMU2</plasmid>
    </source>
</reference>
<dbReference type="KEGG" id="nmu:NmulC_2794"/>
<protein>
    <submittedName>
        <fullName evidence="3">Uncharacterized protein</fullName>
    </submittedName>
</protein>
<dbReference type="HOGENOM" id="CLU_1081107_0_0_4"/>
<dbReference type="EMBL" id="CP000105">
    <property type="protein sequence ID" value="ABB76098.1"/>
    <property type="molecule type" value="Genomic_DNA"/>
</dbReference>
<geneLocation type="plasmid" evidence="5">
    <name>pNITMU2</name>
</geneLocation>
<evidence type="ECO:0000313" key="3">
    <source>
        <dbReference type="EMBL" id="ABB76098.1"/>
    </source>
</evidence>
<reference evidence="4 6" key="4">
    <citation type="submission" date="2016-10" db="EMBL/GenBank/DDBJ databases">
        <authorList>
            <person name="de Groot N.N."/>
        </authorList>
    </citation>
    <scope>NUCLEOTIDE SEQUENCE [LARGE SCALE GENOMIC DNA]</scope>
    <source>
        <strain evidence="4 6">Nl13</strain>
    </source>
</reference>
<feature type="region of interest" description="Disordered" evidence="1">
    <location>
        <begin position="1"/>
        <end position="65"/>
    </location>
</feature>
<keyword evidence="5" id="KW-1185">Reference proteome</keyword>
<proteinExistence type="predicted"/>
<geneLocation type="plasmid" evidence="3">
    <name>2</name>
</geneLocation>
<keyword evidence="2" id="KW-0472">Membrane</keyword>
<evidence type="ECO:0000313" key="5">
    <source>
        <dbReference type="Proteomes" id="UP000002718"/>
    </source>
</evidence>
<gene>
    <name evidence="3" type="ordered locus">NmulC_2794</name>
    <name evidence="4" type="ORF">SAMN05216403_14011</name>
</gene>
<sequence length="257" mass="29441">MTHNPPPEGARWDIPDWSPVQEADSDKHKSYLDQLDELQDLRRQLADMKNRPPEQPAQPEQKDNFETRSAAIKSLIIKLDTIARRNPPAILDDEDINGRFDAIEAFLKKYGLLNIGTQRSYNSPFLTLGQAARSDLEINLAELEVARTHFLRWHGSMAKNLPPPPKTEPSGIINRMIELYHYPRKEDPEIAHIKAYLGTEYIKFNPQGVASETDKNSFKTIALKKLPFEMRVLKYCLELWVIALIGMLIGGLIRLFI</sequence>
<evidence type="ECO:0000313" key="6">
    <source>
        <dbReference type="Proteomes" id="UP000236751"/>
    </source>
</evidence>